<evidence type="ECO:0000256" key="1">
    <source>
        <dbReference type="ARBA" id="ARBA00022737"/>
    </source>
</evidence>
<dbReference type="InterPro" id="IPR056884">
    <property type="entry name" value="NPHP3-like_N"/>
</dbReference>
<feature type="domain" description="Nephrocystin 3-like N-terminal" evidence="3">
    <location>
        <begin position="294"/>
        <end position="459"/>
    </location>
</feature>
<evidence type="ECO:0000313" key="5">
    <source>
        <dbReference type="EMBL" id="KGO52059.1"/>
    </source>
</evidence>
<comment type="caution">
    <text evidence="5">The sequence shown here is derived from an EMBL/GenBank/DDBJ whole genome shotgun (WGS) entry which is preliminary data.</text>
</comment>
<dbReference type="EMBL" id="JQFZ01000274">
    <property type="protein sequence ID" value="KGO52059.1"/>
    <property type="molecule type" value="Genomic_DNA"/>
</dbReference>
<keyword evidence="1" id="KW-0677">Repeat</keyword>
<protein>
    <submittedName>
        <fullName evidence="5">Uncharacterized protein</fullName>
    </submittedName>
</protein>
<evidence type="ECO:0000313" key="6">
    <source>
        <dbReference type="Proteomes" id="UP000030143"/>
    </source>
</evidence>
<evidence type="ECO:0000259" key="3">
    <source>
        <dbReference type="Pfam" id="PF24883"/>
    </source>
</evidence>
<keyword evidence="6" id="KW-1185">Reference proteome</keyword>
<dbReference type="VEuPathDB" id="FungiDB:PEXP_108170"/>
<name>A0A0A2KDD2_PENEN</name>
<feature type="domain" description="DUF7791" evidence="4">
    <location>
        <begin position="568"/>
        <end position="706"/>
    </location>
</feature>
<dbReference type="Proteomes" id="UP000030143">
    <property type="component" value="Unassembled WGS sequence"/>
</dbReference>
<gene>
    <name evidence="5" type="ORF">PEX2_107180</name>
</gene>
<dbReference type="PANTHER" id="PTHR10039:SF5">
    <property type="entry name" value="NACHT DOMAIN-CONTAINING PROTEIN"/>
    <property type="match status" value="1"/>
</dbReference>
<keyword evidence="2" id="KW-0175">Coiled coil</keyword>
<dbReference type="RefSeq" id="XP_016594828.1">
    <property type="nucleotide sequence ID" value="XM_016747986.1"/>
</dbReference>
<dbReference type="Pfam" id="PF25053">
    <property type="entry name" value="DUF7791"/>
    <property type="match status" value="1"/>
</dbReference>
<dbReference type="SUPFAM" id="SSF52540">
    <property type="entry name" value="P-loop containing nucleoside triphosphate hydrolases"/>
    <property type="match status" value="1"/>
</dbReference>
<dbReference type="GeneID" id="27683407"/>
<sequence>MDPLSALSLATSVIQFVDFATKLISKGKELYRSTDGVLADHAEKAAISSKLSTLSNGLLSSLDGISATQGLSAAQEGLRDIAKESSVVAEDFLVTLDELKVVTPGRKWTSFRQALKTVWNKDKLEERMTTLDRLGQVVIIHLLLILNEDQIKSLATTTNEIRSMEGRVRDTLSEYRNEVKQELGQLLQQLNSLANQARTQSTSEDDRKRDIVRESLLNEWRNENDEVLAKILQTLQQKADYQNRRSFKRMFFDTLYFSRMRDRENMIDSKYDLTLGWVFRTPTDMGSMWFDLPSWLCEPGGLYWVSGKAGSGKSTFMKWLLHEPRTREALDVWAGDKQLLITSHFIWSSGTEEQKSVSGMLRCLLYELLIQWPDPIWELSPSRWRSWDLELGHFPAWSDDELIHTLQSLLRRSAHHHRICLFIDGLDELAGDDDRLEKVFHLLQESSQYSHIKICVSSRPWELLKNNFSSYPHLRLEDLTYSDIELYINTRLQANERFRALQQQDPRICLQLVCEMIEKAKGVWLWVILVSRSLLRGLTNHDTATDLLDRLRGVPEELEAYFLQMFAKIESFYRVKSLKLLTLALYSPGGVSLMTCSFLDEDHTAFLLQTATQPFSEEEVIQRLQRAKSRVNIFCLDLLETTDWGSGRHVFYRQSVEFMHRTARDFLLENTTQHLLQMHNMKDFNVNLFTCRALLAQMQMLEQPTRLLVADFMKHAALLEKESPEALLPLTAHLDKLLDSQRNKPWSSESLPACPVKGWDCNTQGSKPLLSLAIQHGLTGYVQTCLTSNPNLVFKQQGRPLLDYALRRRIHSPLDGQAEQLDYPVGGPRDQPNPRLILLILQQGGNPNERLGSSTPWKLYLGYLSTFAKELNQLDKSSLQPWIQTTELLIQYGAARVLERHTVIPQQSMGRTRVKLSYRDITAWDSLAAAFGATEAERLYSLSWKLDATGQSMLWNSVRTIRNFMRWVG</sequence>
<proteinExistence type="predicted"/>
<dbReference type="InterPro" id="IPR056693">
    <property type="entry name" value="DUF7791"/>
</dbReference>
<dbReference type="AlphaFoldDB" id="A0A0A2KDD2"/>
<dbReference type="Pfam" id="PF24883">
    <property type="entry name" value="NPHP3_N"/>
    <property type="match status" value="1"/>
</dbReference>
<feature type="coiled-coil region" evidence="2">
    <location>
        <begin position="176"/>
        <end position="237"/>
    </location>
</feature>
<reference evidence="5 6" key="1">
    <citation type="journal article" date="2015" name="Mol. Plant Microbe Interact.">
        <title>Genome, transcriptome, and functional analyses of Penicillium expansum provide new insights into secondary metabolism and pathogenicity.</title>
        <authorList>
            <person name="Ballester A.R."/>
            <person name="Marcet-Houben M."/>
            <person name="Levin E."/>
            <person name="Sela N."/>
            <person name="Selma-Lazaro C."/>
            <person name="Carmona L."/>
            <person name="Wisniewski M."/>
            <person name="Droby S."/>
            <person name="Gonzalez-Candelas L."/>
            <person name="Gabaldon T."/>
        </authorList>
    </citation>
    <scope>NUCLEOTIDE SEQUENCE [LARGE SCALE GENOMIC DNA]</scope>
    <source>
        <strain evidence="5 6">MD-8</strain>
    </source>
</reference>
<dbReference type="PANTHER" id="PTHR10039">
    <property type="entry name" value="AMELOGENIN"/>
    <property type="match status" value="1"/>
</dbReference>
<accession>A0A0A2KDD2</accession>
<dbReference type="InterPro" id="IPR027417">
    <property type="entry name" value="P-loop_NTPase"/>
</dbReference>
<dbReference type="HOGENOM" id="CLU_002341_6_1_1"/>
<dbReference type="Gene3D" id="3.40.50.300">
    <property type="entry name" value="P-loop containing nucleotide triphosphate hydrolases"/>
    <property type="match status" value="1"/>
</dbReference>
<evidence type="ECO:0000256" key="2">
    <source>
        <dbReference type="SAM" id="Coils"/>
    </source>
</evidence>
<organism evidence="5 6">
    <name type="scientific">Penicillium expansum</name>
    <name type="common">Blue mold rot fungus</name>
    <dbReference type="NCBI Taxonomy" id="27334"/>
    <lineage>
        <taxon>Eukaryota</taxon>
        <taxon>Fungi</taxon>
        <taxon>Dikarya</taxon>
        <taxon>Ascomycota</taxon>
        <taxon>Pezizomycotina</taxon>
        <taxon>Eurotiomycetes</taxon>
        <taxon>Eurotiomycetidae</taxon>
        <taxon>Eurotiales</taxon>
        <taxon>Aspergillaceae</taxon>
        <taxon>Penicillium</taxon>
    </lineage>
</organism>
<dbReference type="STRING" id="27334.A0A0A2KDD2"/>
<evidence type="ECO:0000259" key="4">
    <source>
        <dbReference type="Pfam" id="PF25053"/>
    </source>
</evidence>